<accession>A0A380P2Y5</accession>
<reference evidence="1 2" key="1">
    <citation type="submission" date="2018-06" db="EMBL/GenBank/DDBJ databases">
        <authorList>
            <consortium name="Pathogen Informatics"/>
            <person name="Doyle S."/>
        </authorList>
    </citation>
    <scope>NUCLEOTIDE SEQUENCE [LARGE SCALE GENOMIC DNA]</scope>
    <source>
        <strain evidence="1 2">NCTC13645</strain>
    </source>
</reference>
<dbReference type="Proteomes" id="UP000254621">
    <property type="component" value="Unassembled WGS sequence"/>
</dbReference>
<gene>
    <name evidence="1" type="ORF">NCTC13645_01827</name>
</gene>
<name>A0A380P2Y5_WEIVI</name>
<protein>
    <submittedName>
        <fullName evidence="1">Uncharacterized protein</fullName>
    </submittedName>
</protein>
<sequence length="58" mass="6800">MLDAYFEQVKKLNDKQALSAAQEGVGQLLIEIVPKETDRNAYNDRVKMRQQPMTWNKF</sequence>
<dbReference type="EMBL" id="UHIV01000004">
    <property type="protein sequence ID" value="SUP59569.1"/>
    <property type="molecule type" value="Genomic_DNA"/>
</dbReference>
<dbReference type="AlphaFoldDB" id="A0A380P2Y5"/>
<proteinExistence type="predicted"/>
<organism evidence="1 2">
    <name type="scientific">Weissella viridescens</name>
    <name type="common">Lactobacillus viridescens</name>
    <dbReference type="NCBI Taxonomy" id="1629"/>
    <lineage>
        <taxon>Bacteria</taxon>
        <taxon>Bacillati</taxon>
        <taxon>Bacillota</taxon>
        <taxon>Bacilli</taxon>
        <taxon>Lactobacillales</taxon>
        <taxon>Lactobacillaceae</taxon>
        <taxon>Weissella</taxon>
    </lineage>
</organism>
<evidence type="ECO:0000313" key="2">
    <source>
        <dbReference type="Proteomes" id="UP000254621"/>
    </source>
</evidence>
<evidence type="ECO:0000313" key="1">
    <source>
        <dbReference type="EMBL" id="SUP59569.1"/>
    </source>
</evidence>